<keyword evidence="4" id="KW-0560">Oxidoreductase</keyword>
<dbReference type="Pfam" id="PF02668">
    <property type="entry name" value="TauD"/>
    <property type="match status" value="1"/>
</dbReference>
<keyword evidence="3 7" id="KW-0223">Dioxygenase</keyword>
<keyword evidence="8" id="KW-1185">Reference proteome</keyword>
<accession>A0A250IFV6</accession>
<keyword evidence="5" id="KW-0408">Iron</keyword>
<dbReference type="EMBL" id="CP022163">
    <property type="protein sequence ID" value="ATB30100.1"/>
    <property type="molecule type" value="Genomic_DNA"/>
</dbReference>
<proteinExistence type="inferred from homology"/>
<dbReference type="Gene3D" id="3.60.130.10">
    <property type="entry name" value="Clavaminate synthase-like"/>
    <property type="match status" value="1"/>
</dbReference>
<organism evidence="7 8">
    <name type="scientific">Melittangium boletus DSM 14713</name>
    <dbReference type="NCBI Taxonomy" id="1294270"/>
    <lineage>
        <taxon>Bacteria</taxon>
        <taxon>Pseudomonadati</taxon>
        <taxon>Myxococcota</taxon>
        <taxon>Myxococcia</taxon>
        <taxon>Myxococcales</taxon>
        <taxon>Cystobacterineae</taxon>
        <taxon>Archangiaceae</taxon>
        <taxon>Melittangium</taxon>
    </lineage>
</organism>
<dbReference type="GO" id="GO:0046872">
    <property type="term" value="F:metal ion binding"/>
    <property type="evidence" value="ECO:0007669"/>
    <property type="project" value="UniProtKB-KW"/>
</dbReference>
<dbReference type="KEGG" id="mbd:MEBOL_003555"/>
<reference evidence="7 8" key="1">
    <citation type="submission" date="2017-06" db="EMBL/GenBank/DDBJ databases">
        <authorList>
            <person name="Kim H.J."/>
            <person name="Triplett B.A."/>
        </authorList>
    </citation>
    <scope>NUCLEOTIDE SEQUENCE [LARGE SCALE GENOMIC DNA]</scope>
    <source>
        <strain evidence="7 8">DSM 14713</strain>
    </source>
</reference>
<dbReference type="GO" id="GO:0005737">
    <property type="term" value="C:cytoplasm"/>
    <property type="evidence" value="ECO:0007669"/>
    <property type="project" value="TreeGrafter"/>
</dbReference>
<keyword evidence="2" id="KW-0479">Metal-binding</keyword>
<evidence type="ECO:0000256" key="2">
    <source>
        <dbReference type="ARBA" id="ARBA00022723"/>
    </source>
</evidence>
<gene>
    <name evidence="7" type="ORF">MEBOL_003555</name>
</gene>
<name>A0A250IFV6_9BACT</name>
<dbReference type="GO" id="GO:0000908">
    <property type="term" value="F:taurine dioxygenase activity"/>
    <property type="evidence" value="ECO:0007669"/>
    <property type="project" value="TreeGrafter"/>
</dbReference>
<comment type="similarity">
    <text evidence="1">Belongs to the TfdA dioxygenase family.</text>
</comment>
<dbReference type="SUPFAM" id="SSF51197">
    <property type="entry name" value="Clavaminate synthase-like"/>
    <property type="match status" value="1"/>
</dbReference>
<evidence type="ECO:0000313" key="7">
    <source>
        <dbReference type="EMBL" id="ATB30100.1"/>
    </source>
</evidence>
<dbReference type="InterPro" id="IPR003819">
    <property type="entry name" value="TauD/TfdA-like"/>
</dbReference>
<evidence type="ECO:0000256" key="3">
    <source>
        <dbReference type="ARBA" id="ARBA00022964"/>
    </source>
</evidence>
<dbReference type="GO" id="GO:0006790">
    <property type="term" value="P:sulfur compound metabolic process"/>
    <property type="evidence" value="ECO:0007669"/>
    <property type="project" value="TreeGrafter"/>
</dbReference>
<evidence type="ECO:0000259" key="6">
    <source>
        <dbReference type="Pfam" id="PF02668"/>
    </source>
</evidence>
<dbReference type="OrthoDB" id="7209371at2"/>
<dbReference type="PANTHER" id="PTHR30468">
    <property type="entry name" value="ALPHA-KETOGLUTARATE-DEPENDENT SULFONATE DIOXYGENASE"/>
    <property type="match status" value="1"/>
</dbReference>
<dbReference type="PANTHER" id="PTHR30468:SF1">
    <property type="entry name" value="ALPHA-KETOGLUTARATE-DEPENDENT SULFONATE DIOXYGENASE"/>
    <property type="match status" value="1"/>
</dbReference>
<sequence length="288" mass="32979">MQIQEGFIKGTGALVHGVDVRQLGGEEVRALREVLLYRQRFILFRGQSLSNTEYIDFARKFGTPQVYLQDNYHHPEHPEIFISSNVSVNGKKLGVARTGYYWHTDCSFQQTPLSLTMLYPQILPKARRETLFIDMHAVLERLPSGLRKRLEGHTALHGGNGRYKVREEDVGKPLHELIEDESRLAPPARHPVVIPHVVTGEKFLYLNEGFTLSIDGYASDESKALLSDTLAFIARPEHIITHEWQEGDILVWDNRTMLHRSGASPLHEPQMIYRIGIYDGHPFYTLEN</sequence>
<dbReference type="AlphaFoldDB" id="A0A250IFV6"/>
<protein>
    <submittedName>
        <fullName evidence="7">Dioxygenase</fullName>
    </submittedName>
</protein>
<dbReference type="InterPro" id="IPR051323">
    <property type="entry name" value="AtsK-like"/>
</dbReference>
<dbReference type="Proteomes" id="UP000217289">
    <property type="component" value="Chromosome"/>
</dbReference>
<evidence type="ECO:0000313" key="8">
    <source>
        <dbReference type="Proteomes" id="UP000217289"/>
    </source>
</evidence>
<evidence type="ECO:0000256" key="1">
    <source>
        <dbReference type="ARBA" id="ARBA00005896"/>
    </source>
</evidence>
<dbReference type="InterPro" id="IPR042098">
    <property type="entry name" value="TauD-like_sf"/>
</dbReference>
<evidence type="ECO:0000256" key="4">
    <source>
        <dbReference type="ARBA" id="ARBA00023002"/>
    </source>
</evidence>
<feature type="domain" description="TauD/TfdA-like" evidence="6">
    <location>
        <begin position="17"/>
        <end position="263"/>
    </location>
</feature>
<dbReference type="RefSeq" id="WP_095978587.1">
    <property type="nucleotide sequence ID" value="NZ_CP022163.1"/>
</dbReference>
<evidence type="ECO:0000256" key="5">
    <source>
        <dbReference type="ARBA" id="ARBA00023004"/>
    </source>
</evidence>